<dbReference type="SUPFAM" id="SSF53613">
    <property type="entry name" value="Ribokinase-like"/>
    <property type="match status" value="1"/>
</dbReference>
<dbReference type="AlphaFoldDB" id="A0A5C4LT98"/>
<dbReference type="PANTHER" id="PTHR43320:SF2">
    <property type="entry name" value="2-DEHYDRO-3-DEOXYGLUCONOKINASE_2-DEHYDRO-3-DEOXYGALACTONOKINASE"/>
    <property type="match status" value="1"/>
</dbReference>
<evidence type="ECO:0000256" key="4">
    <source>
        <dbReference type="SAM" id="MobiDB-lite"/>
    </source>
</evidence>
<dbReference type="OrthoDB" id="9808601at2"/>
<sequence length="328" mass="34282">MDLLAIGETMVMVTPRPGGRLDAHSSFLLRPGGAESNVAALLSALGHRTAWAGAVGNDPLGDIVVNSLRERGVEVGLVRRDAERPTAVYFKDPGPEGTKVYYYRSGSAAAAMSTADLAAWTGCPARVVHLTGITAAISPQGRELTHHLLAGRPLGTALASFDVNHRPALWSAADAAPVLLDLAQRSDIVFVGRDEAETLWGTPDAGSVRKLIDRPGHLIVKDAAVEAVGFTPDGECRVPATPVEVVDAVGAGDAFAAGWLSGLLDGRDETTRLRLGHFAASRVLRSPSDLAELPRAAEVVAGFTAGPATVPGGSRATERESDRPCRKP</sequence>
<evidence type="ECO:0000256" key="1">
    <source>
        <dbReference type="ARBA" id="ARBA00010688"/>
    </source>
</evidence>
<evidence type="ECO:0000256" key="2">
    <source>
        <dbReference type="ARBA" id="ARBA00022679"/>
    </source>
</evidence>
<dbReference type="InterPro" id="IPR029056">
    <property type="entry name" value="Ribokinase-like"/>
</dbReference>
<organism evidence="6 7">
    <name type="scientific">Amycolatopsis alkalitolerans</name>
    <dbReference type="NCBI Taxonomy" id="2547244"/>
    <lineage>
        <taxon>Bacteria</taxon>
        <taxon>Bacillati</taxon>
        <taxon>Actinomycetota</taxon>
        <taxon>Actinomycetes</taxon>
        <taxon>Pseudonocardiales</taxon>
        <taxon>Pseudonocardiaceae</taxon>
        <taxon>Amycolatopsis</taxon>
    </lineage>
</organism>
<dbReference type="Gene3D" id="3.40.1190.20">
    <property type="match status" value="1"/>
</dbReference>
<evidence type="ECO:0000259" key="5">
    <source>
        <dbReference type="Pfam" id="PF00294"/>
    </source>
</evidence>
<comment type="caution">
    <text evidence="6">The sequence shown here is derived from an EMBL/GenBank/DDBJ whole genome shotgun (WGS) entry which is preliminary data.</text>
</comment>
<keyword evidence="3 6" id="KW-0418">Kinase</keyword>
<dbReference type="InterPro" id="IPR011611">
    <property type="entry name" value="PfkB_dom"/>
</dbReference>
<dbReference type="GO" id="GO:0016301">
    <property type="term" value="F:kinase activity"/>
    <property type="evidence" value="ECO:0007669"/>
    <property type="project" value="UniProtKB-KW"/>
</dbReference>
<dbReference type="Pfam" id="PF00294">
    <property type="entry name" value="PfkB"/>
    <property type="match status" value="1"/>
</dbReference>
<feature type="region of interest" description="Disordered" evidence="4">
    <location>
        <begin position="304"/>
        <end position="328"/>
    </location>
</feature>
<comment type="similarity">
    <text evidence="1">Belongs to the carbohydrate kinase PfkB family.</text>
</comment>
<gene>
    <name evidence="6" type="ORF">FG385_30570</name>
</gene>
<reference evidence="6 7" key="1">
    <citation type="submission" date="2019-06" db="EMBL/GenBank/DDBJ databases">
        <title>Amycolatopsis alkalitolerans sp. nov., isolated from Gastrodia elata Blume.</title>
        <authorList>
            <person name="Narsing Rao M.P."/>
            <person name="Li W.J."/>
        </authorList>
    </citation>
    <scope>NUCLEOTIDE SEQUENCE [LARGE SCALE GENOMIC DNA]</scope>
    <source>
        <strain evidence="6 7">SYSUP0005</strain>
    </source>
</reference>
<protein>
    <submittedName>
        <fullName evidence="6">Sugar kinase</fullName>
    </submittedName>
</protein>
<proteinExistence type="inferred from homology"/>
<keyword evidence="2" id="KW-0808">Transferase</keyword>
<feature type="compositionally biased region" description="Basic and acidic residues" evidence="4">
    <location>
        <begin position="316"/>
        <end position="328"/>
    </location>
</feature>
<keyword evidence="7" id="KW-1185">Reference proteome</keyword>
<evidence type="ECO:0000313" key="6">
    <source>
        <dbReference type="EMBL" id="TNC20570.1"/>
    </source>
</evidence>
<feature type="domain" description="Carbohydrate kinase PfkB" evidence="5">
    <location>
        <begin position="3"/>
        <end position="289"/>
    </location>
</feature>
<evidence type="ECO:0000313" key="7">
    <source>
        <dbReference type="Proteomes" id="UP000305546"/>
    </source>
</evidence>
<evidence type="ECO:0000256" key="3">
    <source>
        <dbReference type="ARBA" id="ARBA00022777"/>
    </source>
</evidence>
<name>A0A5C4LT98_9PSEU</name>
<dbReference type="Proteomes" id="UP000305546">
    <property type="component" value="Unassembled WGS sequence"/>
</dbReference>
<dbReference type="EMBL" id="VDFW01000042">
    <property type="protein sequence ID" value="TNC20570.1"/>
    <property type="molecule type" value="Genomic_DNA"/>
</dbReference>
<accession>A0A5C4LT98</accession>
<dbReference type="InterPro" id="IPR052700">
    <property type="entry name" value="Carb_kinase_PfkB-like"/>
</dbReference>
<dbReference type="CDD" id="cd01166">
    <property type="entry name" value="KdgK"/>
    <property type="match status" value="1"/>
</dbReference>
<dbReference type="PANTHER" id="PTHR43320">
    <property type="entry name" value="SUGAR KINASE"/>
    <property type="match status" value="1"/>
</dbReference>